<dbReference type="UniPathway" id="UPA00705"/>
<name>A0A2W1BU24_HELAM</name>
<dbReference type="Proteomes" id="UP000249218">
    <property type="component" value="Unassembled WGS sequence"/>
</dbReference>
<reference evidence="2 3" key="1">
    <citation type="journal article" date="2017" name="BMC Biol.">
        <title>Genomic innovations, transcriptional plasticity and gene loss underlying the evolution and divergence of two highly polyphagous and invasive Helicoverpa pest species.</title>
        <authorList>
            <person name="Pearce S.L."/>
            <person name="Clarke D.F."/>
            <person name="East P.D."/>
            <person name="Elfekih S."/>
            <person name="Gordon K.H."/>
            <person name="Jermiin L.S."/>
            <person name="McGaughran A."/>
            <person name="Oakeshott J.G."/>
            <person name="Papanikolaou A."/>
            <person name="Perera O.P."/>
            <person name="Rane R.V."/>
            <person name="Richards S."/>
            <person name="Tay W.T."/>
            <person name="Walsh T.K."/>
            <person name="Anderson A."/>
            <person name="Anderson C.J."/>
            <person name="Asgari S."/>
            <person name="Board P.G."/>
            <person name="Bretschneider A."/>
            <person name="Campbell P.M."/>
            <person name="Chertemps T."/>
            <person name="Christeller J.T."/>
            <person name="Coppin C.W."/>
            <person name="Downes S.J."/>
            <person name="Duan G."/>
            <person name="Farnsworth C.A."/>
            <person name="Good R.T."/>
            <person name="Han L.B."/>
            <person name="Han Y.C."/>
            <person name="Hatje K."/>
            <person name="Horne I."/>
            <person name="Huang Y.P."/>
            <person name="Hughes D.S."/>
            <person name="Jacquin-Joly E."/>
            <person name="James W."/>
            <person name="Jhangiani S."/>
            <person name="Kollmar M."/>
            <person name="Kuwar S.S."/>
            <person name="Li S."/>
            <person name="Liu N.Y."/>
            <person name="Maibeche M.T."/>
            <person name="Miller J.R."/>
            <person name="Montagne N."/>
            <person name="Perry T."/>
            <person name="Qu J."/>
            <person name="Song S.V."/>
            <person name="Sutton G.G."/>
            <person name="Vogel H."/>
            <person name="Walenz B.P."/>
            <person name="Xu W."/>
            <person name="Zhang H.J."/>
            <person name="Zou Z."/>
            <person name="Batterham P."/>
            <person name="Edwards O.R."/>
            <person name="Feyereisen R."/>
            <person name="Gibbs R.A."/>
            <person name="Heckel D.G."/>
            <person name="McGrath A."/>
            <person name="Robin C."/>
            <person name="Scherer S.E."/>
            <person name="Worley K.C."/>
            <person name="Wu Y.D."/>
        </authorList>
    </citation>
    <scope>NUCLEOTIDE SEQUENCE [LARGE SCALE GENOMIC DNA]</scope>
    <source>
        <strain evidence="2">Harm_GR_Male_#8</strain>
        <tissue evidence="2">Whole organism</tissue>
    </source>
</reference>
<protein>
    <submittedName>
        <fullName evidence="2">Uncharacterized protein</fullName>
    </submittedName>
</protein>
<dbReference type="GO" id="GO:0045277">
    <property type="term" value="C:respiratory chain complex IV"/>
    <property type="evidence" value="ECO:0007669"/>
    <property type="project" value="InterPro"/>
</dbReference>
<accession>A0A2W1BU24</accession>
<evidence type="ECO:0000313" key="3">
    <source>
        <dbReference type="Proteomes" id="UP000249218"/>
    </source>
</evidence>
<keyword evidence="1" id="KW-0472">Membrane</keyword>
<gene>
    <name evidence="2" type="primary">HaOG203709</name>
    <name evidence="2" type="ORF">B5X24_HaOG203709</name>
</gene>
<proteinExistence type="predicted"/>
<dbReference type="AlphaFoldDB" id="A0A2W1BU24"/>
<dbReference type="GO" id="GO:0005739">
    <property type="term" value="C:mitochondrion"/>
    <property type="evidence" value="ECO:0007669"/>
    <property type="project" value="GOC"/>
</dbReference>
<feature type="transmembrane region" description="Helical" evidence="1">
    <location>
        <begin position="45"/>
        <end position="62"/>
    </location>
</feature>
<keyword evidence="3" id="KW-1185">Reference proteome</keyword>
<dbReference type="InterPro" id="IPR036548">
    <property type="entry name" value="Cyt_c_oxidase_su8_sf"/>
</dbReference>
<organism evidence="2 3">
    <name type="scientific">Helicoverpa armigera</name>
    <name type="common">Cotton bollworm</name>
    <name type="synonym">Heliothis armigera</name>
    <dbReference type="NCBI Taxonomy" id="29058"/>
    <lineage>
        <taxon>Eukaryota</taxon>
        <taxon>Metazoa</taxon>
        <taxon>Ecdysozoa</taxon>
        <taxon>Arthropoda</taxon>
        <taxon>Hexapoda</taxon>
        <taxon>Insecta</taxon>
        <taxon>Pterygota</taxon>
        <taxon>Neoptera</taxon>
        <taxon>Endopterygota</taxon>
        <taxon>Lepidoptera</taxon>
        <taxon>Glossata</taxon>
        <taxon>Ditrysia</taxon>
        <taxon>Noctuoidea</taxon>
        <taxon>Noctuidae</taxon>
        <taxon>Heliothinae</taxon>
        <taxon>Helicoverpa</taxon>
    </lineage>
</organism>
<evidence type="ECO:0000313" key="2">
    <source>
        <dbReference type="EMBL" id="PZC77155.1"/>
    </source>
</evidence>
<keyword evidence="1" id="KW-1133">Transmembrane helix</keyword>
<sequence length="77" mass="8872">MVIKNCGRLLRSTFLPASLLKRGFAQVGHIISTPPRVKCSLMEKILHITFMYVVWLAPVAYFHSQIKVWKRDYIGVP</sequence>
<keyword evidence="1" id="KW-0812">Transmembrane</keyword>
<dbReference type="SUPFAM" id="SSF81431">
    <property type="entry name" value="Mitochondrial cytochrome c oxidase subunit VIIIb (aka IX)"/>
    <property type="match status" value="1"/>
</dbReference>
<dbReference type="GO" id="GO:0006123">
    <property type="term" value="P:mitochondrial electron transport, cytochrome c to oxygen"/>
    <property type="evidence" value="ECO:0007669"/>
    <property type="project" value="InterPro"/>
</dbReference>
<evidence type="ECO:0000256" key="1">
    <source>
        <dbReference type="SAM" id="Phobius"/>
    </source>
</evidence>
<dbReference type="EMBL" id="KZ149936">
    <property type="protein sequence ID" value="PZC77155.1"/>
    <property type="molecule type" value="Genomic_DNA"/>
</dbReference>